<dbReference type="Proteomes" id="UP000835052">
    <property type="component" value="Unassembled WGS sequence"/>
</dbReference>
<accession>A0A8S1HL23</accession>
<reference evidence="1" key="1">
    <citation type="submission" date="2020-10" db="EMBL/GenBank/DDBJ databases">
        <authorList>
            <person name="Kikuchi T."/>
        </authorList>
    </citation>
    <scope>NUCLEOTIDE SEQUENCE</scope>
    <source>
        <strain evidence="1">NKZ352</strain>
    </source>
</reference>
<gene>
    <name evidence="1" type="ORF">CAUJ_LOCUS12588</name>
</gene>
<dbReference type="AlphaFoldDB" id="A0A8S1HL23"/>
<evidence type="ECO:0000313" key="2">
    <source>
        <dbReference type="Proteomes" id="UP000835052"/>
    </source>
</evidence>
<protein>
    <submittedName>
        <fullName evidence="1">Uncharacterized protein</fullName>
    </submittedName>
</protein>
<proteinExistence type="predicted"/>
<name>A0A8S1HL23_9PELO</name>
<comment type="caution">
    <text evidence="1">The sequence shown here is derived from an EMBL/GenBank/DDBJ whole genome shotgun (WGS) entry which is preliminary data.</text>
</comment>
<evidence type="ECO:0000313" key="1">
    <source>
        <dbReference type="EMBL" id="CAD6196675.1"/>
    </source>
</evidence>
<organism evidence="1 2">
    <name type="scientific">Caenorhabditis auriculariae</name>
    <dbReference type="NCBI Taxonomy" id="2777116"/>
    <lineage>
        <taxon>Eukaryota</taxon>
        <taxon>Metazoa</taxon>
        <taxon>Ecdysozoa</taxon>
        <taxon>Nematoda</taxon>
        <taxon>Chromadorea</taxon>
        <taxon>Rhabditida</taxon>
        <taxon>Rhabditina</taxon>
        <taxon>Rhabditomorpha</taxon>
        <taxon>Rhabditoidea</taxon>
        <taxon>Rhabditidae</taxon>
        <taxon>Peloderinae</taxon>
        <taxon>Caenorhabditis</taxon>
    </lineage>
</organism>
<dbReference type="EMBL" id="CAJGYM010000077">
    <property type="protein sequence ID" value="CAD6196675.1"/>
    <property type="molecule type" value="Genomic_DNA"/>
</dbReference>
<sequence>MLRDVRGAFGFLAPTAGCSNCSPCQNAYACAGGVPPLLMAGPPGTIGVVPVAPALPAAAPASKTPEAAASSSASAGAAAAVEAAAEEATTYNAIRAGYEAAGWKTDVDGNVFVGDDNAKLALIQLGTYCPQIICRSWKKK</sequence>
<keyword evidence="2" id="KW-1185">Reference proteome</keyword>